<reference evidence="2 3" key="1">
    <citation type="submission" date="2024-11" db="EMBL/GenBank/DDBJ databases">
        <title>Chromosome-level genome assembly of the freshwater bivalve Anodonta woodiana.</title>
        <authorList>
            <person name="Chen X."/>
        </authorList>
    </citation>
    <scope>NUCLEOTIDE SEQUENCE [LARGE SCALE GENOMIC DNA]</scope>
    <source>
        <strain evidence="2">MN2024</strain>
        <tissue evidence="2">Gills</tissue>
    </source>
</reference>
<organism evidence="2 3">
    <name type="scientific">Sinanodonta woodiana</name>
    <name type="common">Chinese pond mussel</name>
    <name type="synonym">Anodonta woodiana</name>
    <dbReference type="NCBI Taxonomy" id="1069815"/>
    <lineage>
        <taxon>Eukaryota</taxon>
        <taxon>Metazoa</taxon>
        <taxon>Spiralia</taxon>
        <taxon>Lophotrochozoa</taxon>
        <taxon>Mollusca</taxon>
        <taxon>Bivalvia</taxon>
        <taxon>Autobranchia</taxon>
        <taxon>Heteroconchia</taxon>
        <taxon>Palaeoheterodonta</taxon>
        <taxon>Unionida</taxon>
        <taxon>Unionoidea</taxon>
        <taxon>Unionidae</taxon>
        <taxon>Unioninae</taxon>
        <taxon>Sinanodonta</taxon>
    </lineage>
</organism>
<keyword evidence="1" id="KW-0175">Coiled coil</keyword>
<dbReference type="Proteomes" id="UP001634394">
    <property type="component" value="Unassembled WGS sequence"/>
</dbReference>
<comment type="caution">
    <text evidence="2">The sequence shown here is derived from an EMBL/GenBank/DDBJ whole genome shotgun (WGS) entry which is preliminary data.</text>
</comment>
<name>A0ABD3TX40_SINWO</name>
<proteinExistence type="predicted"/>
<feature type="coiled-coil region" evidence="1">
    <location>
        <begin position="14"/>
        <end position="41"/>
    </location>
</feature>
<evidence type="ECO:0000313" key="3">
    <source>
        <dbReference type="Proteomes" id="UP001634394"/>
    </source>
</evidence>
<sequence>MYETYLKKTTNQLREDLKQTMKVYNTEKENLMKQLSNLRHKTEIQSTSLGLVKEDNTSSDFMSSEESSNKKSRYFHAPDIFAKKKQRWDNGKNSDYKARQDKKKKEREEFKLPVIYSASKRSEWESGKNMTKRGALLGSMEPLSGTDPIAKVLLNEGLKIPKVNDPQRCDSVIDTSQSKPSKKKVTFADENQGKLSHGTETEHNGTEYLQPYRQPYFLPGLVGHKDQYSHIGKKKKKKKGNKTKLPLVSESKKEILLKNPAKASEQVNEWKALYVNITNHKERTQALSDILYAVRLKMMENEQTLRGQSETSPRYEHTLCDFLLNGQQAINKVTYRNEFGKKRRDVIPLNTATRLGRRSNATQLQNYLQKLSHARRMIEHMEAEEYRLAHYQGHKALQQISSQQEISTVVV</sequence>
<dbReference type="AlphaFoldDB" id="A0ABD3TX40"/>
<dbReference type="EMBL" id="JBJQND010000017">
    <property type="protein sequence ID" value="KAL3841392.1"/>
    <property type="molecule type" value="Genomic_DNA"/>
</dbReference>
<accession>A0ABD3TX40</accession>
<protein>
    <submittedName>
        <fullName evidence="2">Uncharacterized protein</fullName>
    </submittedName>
</protein>
<evidence type="ECO:0000313" key="2">
    <source>
        <dbReference type="EMBL" id="KAL3841392.1"/>
    </source>
</evidence>
<evidence type="ECO:0000256" key="1">
    <source>
        <dbReference type="SAM" id="Coils"/>
    </source>
</evidence>
<keyword evidence="3" id="KW-1185">Reference proteome</keyword>
<gene>
    <name evidence="2" type="ORF">ACJMK2_019544</name>
</gene>